<dbReference type="Pfam" id="PF05130">
    <property type="entry name" value="FlgN"/>
    <property type="match status" value="1"/>
</dbReference>
<dbReference type="RefSeq" id="WP_132003321.1">
    <property type="nucleotide sequence ID" value="NZ_JABUHM010000002.1"/>
</dbReference>
<dbReference type="SUPFAM" id="SSF140566">
    <property type="entry name" value="FlgN-like"/>
    <property type="match status" value="1"/>
</dbReference>
<proteinExistence type="predicted"/>
<evidence type="ECO:0000313" key="3">
    <source>
        <dbReference type="EMBL" id="TCN26741.1"/>
    </source>
</evidence>
<keyword evidence="1" id="KW-1005">Bacterial flagellum biogenesis</keyword>
<accession>A0A4R2BI52</accession>
<dbReference type="GO" id="GO:0044780">
    <property type="term" value="P:bacterial-type flagellum assembly"/>
    <property type="evidence" value="ECO:0007669"/>
    <property type="project" value="InterPro"/>
</dbReference>
<dbReference type="AlphaFoldDB" id="A0A4R2BI52"/>
<evidence type="ECO:0000256" key="1">
    <source>
        <dbReference type="ARBA" id="ARBA00022795"/>
    </source>
</evidence>
<dbReference type="Proteomes" id="UP000295689">
    <property type="component" value="Unassembled WGS sequence"/>
</dbReference>
<dbReference type="InterPro" id="IPR007809">
    <property type="entry name" value="FlgN-like"/>
</dbReference>
<name>A0A4R2BI52_9BACI</name>
<feature type="compositionally biased region" description="Low complexity" evidence="2">
    <location>
        <begin position="140"/>
        <end position="151"/>
    </location>
</feature>
<dbReference type="Gene3D" id="1.20.58.300">
    <property type="entry name" value="FlgN-like"/>
    <property type="match status" value="1"/>
</dbReference>
<feature type="region of interest" description="Disordered" evidence="2">
    <location>
        <begin position="137"/>
        <end position="160"/>
    </location>
</feature>
<reference evidence="3 4" key="1">
    <citation type="journal article" date="2015" name="Stand. Genomic Sci.">
        <title>Genomic Encyclopedia of Bacterial and Archaeal Type Strains, Phase III: the genomes of soil and plant-associated and newly described type strains.</title>
        <authorList>
            <person name="Whitman W.B."/>
            <person name="Woyke T."/>
            <person name="Klenk H.P."/>
            <person name="Zhou Y."/>
            <person name="Lilburn T.G."/>
            <person name="Beck B.J."/>
            <person name="De Vos P."/>
            <person name="Vandamme P."/>
            <person name="Eisen J.A."/>
            <person name="Garrity G."/>
            <person name="Hugenholtz P."/>
            <person name="Kyrpides N.C."/>
        </authorList>
    </citation>
    <scope>NUCLEOTIDE SEQUENCE [LARGE SCALE GENOMIC DNA]</scope>
    <source>
        <strain evidence="3 4">CV53</strain>
    </source>
</reference>
<dbReference type="EMBL" id="SLVV01000003">
    <property type="protein sequence ID" value="TCN26741.1"/>
    <property type="molecule type" value="Genomic_DNA"/>
</dbReference>
<comment type="caution">
    <text evidence="3">The sequence shown here is derived from an EMBL/GenBank/DDBJ whole genome shotgun (WGS) entry which is preliminary data.</text>
</comment>
<organism evidence="3 4">
    <name type="scientific">Mesobacillus foraminis</name>
    <dbReference type="NCBI Taxonomy" id="279826"/>
    <lineage>
        <taxon>Bacteria</taxon>
        <taxon>Bacillati</taxon>
        <taxon>Bacillota</taxon>
        <taxon>Bacilli</taxon>
        <taxon>Bacillales</taxon>
        <taxon>Bacillaceae</taxon>
        <taxon>Mesobacillus</taxon>
    </lineage>
</organism>
<gene>
    <name evidence="3" type="ORF">EV146_103264</name>
</gene>
<protein>
    <submittedName>
        <fullName evidence="3">FlgN protein</fullName>
    </submittedName>
</protein>
<dbReference type="InterPro" id="IPR036679">
    <property type="entry name" value="FlgN-like_sf"/>
</dbReference>
<evidence type="ECO:0000313" key="4">
    <source>
        <dbReference type="Proteomes" id="UP000295689"/>
    </source>
</evidence>
<evidence type="ECO:0000256" key="2">
    <source>
        <dbReference type="SAM" id="MobiDB-lite"/>
    </source>
</evidence>
<sequence length="160" mass="17573">MSTESLISNMNKLLVLHKSLLELSVKKTEIVKQGDMAALQQLIKDEQTHIAAIGRLEQERLSLCSDLLPGTPNPAVGEIAEQANTQEKPVLLKLRDELLEAVSEIKQVNSLNQELIHQSLQFINFSRSLVMPQKETYTYGPPAGKPKAAGPTSGLFNSKA</sequence>
<keyword evidence="4" id="KW-1185">Reference proteome</keyword>